<dbReference type="Pfam" id="PF03483">
    <property type="entry name" value="B3_4"/>
    <property type="match status" value="1"/>
</dbReference>
<dbReference type="InterPro" id="IPR009061">
    <property type="entry name" value="DNA-bd_dom_put_sf"/>
</dbReference>
<dbReference type="FunFam" id="3.30.70.380:FF:000001">
    <property type="entry name" value="Phenylalanine--tRNA ligase beta subunit"/>
    <property type="match status" value="1"/>
</dbReference>
<accession>A0A2I7SKZ9</accession>
<evidence type="ECO:0000313" key="21">
    <source>
        <dbReference type="Proteomes" id="UP000236592"/>
    </source>
</evidence>
<dbReference type="KEGG" id="taj:C1A40_14380"/>
<evidence type="ECO:0000256" key="2">
    <source>
        <dbReference type="ARBA" id="ARBA00008653"/>
    </source>
</evidence>
<dbReference type="OrthoDB" id="9805455at2"/>
<comment type="cofactor">
    <cofactor evidence="15">
        <name>Mg(2+)</name>
        <dbReference type="ChEBI" id="CHEBI:18420"/>
    </cofactor>
    <text evidence="15">Binds 2 magnesium ions per tetramer.</text>
</comment>
<keyword evidence="4 15" id="KW-0963">Cytoplasm</keyword>
<evidence type="ECO:0000256" key="13">
    <source>
        <dbReference type="ARBA" id="ARBA00023146"/>
    </source>
</evidence>
<dbReference type="InterPro" id="IPR041616">
    <property type="entry name" value="PheRS_beta_core"/>
</dbReference>
<dbReference type="CDD" id="cd02796">
    <property type="entry name" value="tRNA_bind_bactPheRS"/>
    <property type="match status" value="1"/>
</dbReference>
<evidence type="ECO:0000256" key="11">
    <source>
        <dbReference type="ARBA" id="ARBA00022884"/>
    </source>
</evidence>
<dbReference type="GO" id="GO:0006432">
    <property type="term" value="P:phenylalanyl-tRNA aminoacylation"/>
    <property type="evidence" value="ECO:0007669"/>
    <property type="project" value="UniProtKB-UniRule"/>
</dbReference>
<dbReference type="SUPFAM" id="SSF54991">
    <property type="entry name" value="Anticodon-binding domain of PheRS"/>
    <property type="match status" value="1"/>
</dbReference>
<dbReference type="SMART" id="SM00896">
    <property type="entry name" value="FDX-ACB"/>
    <property type="match status" value="1"/>
</dbReference>
<evidence type="ECO:0000256" key="14">
    <source>
        <dbReference type="ARBA" id="ARBA00049255"/>
    </source>
</evidence>
<dbReference type="PANTHER" id="PTHR10947">
    <property type="entry name" value="PHENYLALANYL-TRNA SYNTHETASE BETA CHAIN AND LEUCINE-RICH REPEAT-CONTAINING PROTEIN 47"/>
    <property type="match status" value="1"/>
</dbReference>
<dbReference type="InterPro" id="IPR002547">
    <property type="entry name" value="tRNA-bd_dom"/>
</dbReference>
<dbReference type="InterPro" id="IPR036690">
    <property type="entry name" value="Fdx_antiC-bd_sf"/>
</dbReference>
<dbReference type="RefSeq" id="WP_102996493.1">
    <property type="nucleotide sequence ID" value="NZ_CP025938.1"/>
</dbReference>
<comment type="similarity">
    <text evidence="2 15">Belongs to the phenylalanyl-tRNA synthetase beta subunit family. Type 1 subfamily.</text>
</comment>
<evidence type="ECO:0000256" key="3">
    <source>
        <dbReference type="ARBA" id="ARBA00011209"/>
    </source>
</evidence>
<dbReference type="Pfam" id="PF03147">
    <property type="entry name" value="FDX-ACB"/>
    <property type="match status" value="1"/>
</dbReference>
<dbReference type="AlphaFoldDB" id="A0A2I7SKZ9"/>
<dbReference type="FunFam" id="2.40.50.140:FF:000045">
    <property type="entry name" value="Phenylalanine--tRNA ligase beta subunit"/>
    <property type="match status" value="1"/>
</dbReference>
<dbReference type="CDD" id="cd00769">
    <property type="entry name" value="PheRS_beta_core"/>
    <property type="match status" value="1"/>
</dbReference>
<dbReference type="Gene3D" id="3.30.930.10">
    <property type="entry name" value="Bira Bifunctional Protein, Domain 2"/>
    <property type="match status" value="1"/>
</dbReference>
<keyword evidence="12 15" id="KW-0648">Protein biosynthesis</keyword>
<dbReference type="SUPFAM" id="SSF55681">
    <property type="entry name" value="Class II aaRS and biotin synthetases"/>
    <property type="match status" value="1"/>
</dbReference>
<keyword evidence="11 16" id="KW-0694">RNA-binding</keyword>
<name>A0A2I7SKZ9_9FLAO</name>
<evidence type="ECO:0000256" key="6">
    <source>
        <dbReference type="ARBA" id="ARBA00022598"/>
    </source>
</evidence>
<feature type="binding site" evidence="15">
    <location>
        <position position="478"/>
    </location>
    <ligand>
        <name>Mg(2+)</name>
        <dbReference type="ChEBI" id="CHEBI:18420"/>
        <note>shared with alpha subunit</note>
    </ligand>
</feature>
<sequence length="809" mass="90353">MKISYNWLKQFIKTDWTPEQTSELLTDLGLEVEGLDTFQSVKGGLEGVVVGEVLTCEKHPNADKLKVTTVNVGEDSPLQIVCGAPNVAAGQKVPVATIGTTLYTEEGEAWTIKKGKIRGEASFGMICAEDELGLGKSHDGILVLDESIAVGTPVAELYDVENDQVFEIGLTPNRADAMSHYGTARDLKAGLAQKDINVELITPSVSAFRVDNRILKIDVDVKNKDLAPRYCGLTISGLKVKESPSWLQNRLKAIGLSPINNIVDATNYVLHDLGQPLHAFDANKIAGNKIEVKTLEAGTKFVTLDGVERELHEDDLMICDAEKPMCIAGVFGGTYSGVTENTTSIFLESAYFNPVSVRKTAKRHALNTDASFRFERGIDPNITEYALKRSALLIQEIAGGEITSDIVDFYPNKINDFEVRLSFENAKKLIGEEIPKEVIKRILSSLEIKVNNVTETGLGLTVPAYRNDVQREADIIEEILRVYGYNNVKTTTKLNASIATTSRFEDYKMQNIIGSQLASQGFYEILSNSLTTPNYVKLSEQLKDEHNITMINPLSGDLSVLRQSLLFSGLEAISFNINRKRADLKLFEFGKTYHGYSDDKREEFKHLSLFITGNQSAEKWHDQNKKSDFFLMKGLVLSTLERLGISRIQETPISNDLFSEGLTISLGKNKLVDFGIIKKQILKHFDIAQEVLYADFNWDNILDLVKHNNIKFKAIPKFQPVRRDFALLLDDNVTFEAIYKLAKQSEKQLLKDVNLFDVYQGKNLPSGKKSYAVSFTLLDENKTLNDKQIDKIMKKLQSTFESQLGAELR</sequence>
<dbReference type="Pfam" id="PF17759">
    <property type="entry name" value="tRNA_synthFbeta"/>
    <property type="match status" value="1"/>
</dbReference>
<reference evidence="21" key="1">
    <citation type="submission" date="2018-01" db="EMBL/GenBank/DDBJ databases">
        <title>Complete genome of Tamlana sp. UJ94.</title>
        <authorList>
            <person name="Jung J."/>
            <person name="Chung D."/>
            <person name="Bae S.S."/>
            <person name="Baek K."/>
        </authorList>
    </citation>
    <scope>NUCLEOTIDE SEQUENCE [LARGE SCALE GENOMIC DNA]</scope>
    <source>
        <strain evidence="21">UJ94</strain>
    </source>
</reference>
<evidence type="ECO:0000259" key="17">
    <source>
        <dbReference type="PROSITE" id="PS50886"/>
    </source>
</evidence>
<dbReference type="GO" id="GO:0005524">
    <property type="term" value="F:ATP binding"/>
    <property type="evidence" value="ECO:0007669"/>
    <property type="project" value="UniProtKB-UniRule"/>
</dbReference>
<keyword evidence="7 15" id="KW-0479">Metal-binding</keyword>
<evidence type="ECO:0000256" key="12">
    <source>
        <dbReference type="ARBA" id="ARBA00022917"/>
    </source>
</evidence>
<dbReference type="NCBIfam" id="TIGR00472">
    <property type="entry name" value="pheT_bact"/>
    <property type="match status" value="1"/>
</dbReference>
<evidence type="ECO:0000256" key="16">
    <source>
        <dbReference type="PROSITE-ProRule" id="PRU00209"/>
    </source>
</evidence>
<evidence type="ECO:0000256" key="15">
    <source>
        <dbReference type="HAMAP-Rule" id="MF_00283"/>
    </source>
</evidence>
<dbReference type="InterPro" id="IPR045864">
    <property type="entry name" value="aa-tRNA-synth_II/BPL/LPL"/>
</dbReference>
<dbReference type="InterPro" id="IPR033714">
    <property type="entry name" value="tRNA_bind_bactPheRS"/>
</dbReference>
<keyword evidence="6 15" id="KW-0436">Ligase</keyword>
<proteinExistence type="inferred from homology"/>
<dbReference type="Gene3D" id="3.30.56.10">
    <property type="match status" value="2"/>
</dbReference>
<gene>
    <name evidence="15" type="primary">pheT</name>
    <name evidence="20" type="ORF">C1A40_14380</name>
</gene>
<dbReference type="InterPro" id="IPR005147">
    <property type="entry name" value="tRNA_synthase_B5-dom"/>
</dbReference>
<evidence type="ECO:0000256" key="4">
    <source>
        <dbReference type="ARBA" id="ARBA00022490"/>
    </source>
</evidence>
<keyword evidence="9 15" id="KW-0067">ATP-binding</keyword>
<evidence type="ECO:0000256" key="5">
    <source>
        <dbReference type="ARBA" id="ARBA00022555"/>
    </source>
</evidence>
<organism evidence="20 21">
    <name type="scientific">Pseudotamlana carrageenivorans</name>
    <dbReference type="NCBI Taxonomy" id="2069432"/>
    <lineage>
        <taxon>Bacteria</taxon>
        <taxon>Pseudomonadati</taxon>
        <taxon>Bacteroidota</taxon>
        <taxon>Flavobacteriia</taxon>
        <taxon>Flavobacteriales</taxon>
        <taxon>Flavobacteriaceae</taxon>
        <taxon>Pseudotamlana</taxon>
    </lineage>
</organism>
<dbReference type="Pfam" id="PF03484">
    <property type="entry name" value="B5"/>
    <property type="match status" value="1"/>
</dbReference>
<comment type="subcellular location">
    <subcellularLocation>
        <location evidence="1 15">Cytoplasm</location>
    </subcellularLocation>
</comment>
<dbReference type="GO" id="GO:0000287">
    <property type="term" value="F:magnesium ion binding"/>
    <property type="evidence" value="ECO:0007669"/>
    <property type="project" value="UniProtKB-UniRule"/>
</dbReference>
<dbReference type="PANTHER" id="PTHR10947:SF0">
    <property type="entry name" value="PHENYLALANINE--TRNA LIGASE BETA SUBUNIT"/>
    <property type="match status" value="1"/>
</dbReference>
<protein>
    <recommendedName>
        <fullName evidence="15">Phenylalanine--tRNA ligase beta subunit</fullName>
        <ecNumber evidence="15">6.1.1.20</ecNumber>
    </recommendedName>
    <alternativeName>
        <fullName evidence="15">Phenylalanyl-tRNA synthetase beta subunit</fullName>
        <shortName evidence="15">PheRS</shortName>
    </alternativeName>
</protein>
<dbReference type="SUPFAM" id="SSF56037">
    <property type="entry name" value="PheT/TilS domain"/>
    <property type="match status" value="1"/>
</dbReference>
<evidence type="ECO:0000256" key="10">
    <source>
        <dbReference type="ARBA" id="ARBA00022842"/>
    </source>
</evidence>
<dbReference type="InterPro" id="IPR012340">
    <property type="entry name" value="NA-bd_OB-fold"/>
</dbReference>
<evidence type="ECO:0000256" key="8">
    <source>
        <dbReference type="ARBA" id="ARBA00022741"/>
    </source>
</evidence>
<dbReference type="SMART" id="SM00874">
    <property type="entry name" value="B5"/>
    <property type="match status" value="1"/>
</dbReference>
<dbReference type="SUPFAM" id="SSF46955">
    <property type="entry name" value="Putative DNA-binding domain"/>
    <property type="match status" value="1"/>
</dbReference>
<dbReference type="Pfam" id="PF01588">
    <property type="entry name" value="tRNA_bind"/>
    <property type="match status" value="1"/>
</dbReference>
<feature type="domain" description="B5" evidence="19">
    <location>
        <begin position="414"/>
        <end position="490"/>
    </location>
</feature>
<keyword evidence="8 15" id="KW-0547">Nucleotide-binding</keyword>
<feature type="domain" description="TRNA-binding" evidence="17">
    <location>
        <begin position="42"/>
        <end position="155"/>
    </location>
</feature>
<feature type="binding site" evidence="15">
    <location>
        <position position="474"/>
    </location>
    <ligand>
        <name>Mg(2+)</name>
        <dbReference type="ChEBI" id="CHEBI:18420"/>
        <note>shared with alpha subunit</note>
    </ligand>
</feature>
<dbReference type="PROSITE" id="PS51483">
    <property type="entry name" value="B5"/>
    <property type="match status" value="1"/>
</dbReference>
<evidence type="ECO:0000259" key="19">
    <source>
        <dbReference type="PROSITE" id="PS51483"/>
    </source>
</evidence>
<dbReference type="GO" id="GO:0000049">
    <property type="term" value="F:tRNA binding"/>
    <property type="evidence" value="ECO:0007669"/>
    <property type="project" value="UniProtKB-UniRule"/>
</dbReference>
<evidence type="ECO:0000256" key="9">
    <source>
        <dbReference type="ARBA" id="ARBA00022840"/>
    </source>
</evidence>
<dbReference type="InterPro" id="IPR020825">
    <property type="entry name" value="Phe-tRNA_synthase-like_B3/B4"/>
</dbReference>
<dbReference type="EMBL" id="CP025938">
    <property type="protein sequence ID" value="AUS06550.1"/>
    <property type="molecule type" value="Genomic_DNA"/>
</dbReference>
<keyword evidence="21" id="KW-1185">Reference proteome</keyword>
<dbReference type="HAMAP" id="MF_00283">
    <property type="entry name" value="Phe_tRNA_synth_beta1"/>
    <property type="match status" value="1"/>
</dbReference>
<dbReference type="FunFam" id="3.50.40.10:FF:000001">
    <property type="entry name" value="Phenylalanine--tRNA ligase beta subunit"/>
    <property type="match status" value="1"/>
</dbReference>
<keyword evidence="10 15" id="KW-0460">Magnesium</keyword>
<dbReference type="GO" id="GO:0004826">
    <property type="term" value="F:phenylalanine-tRNA ligase activity"/>
    <property type="evidence" value="ECO:0007669"/>
    <property type="project" value="UniProtKB-UniRule"/>
</dbReference>
<dbReference type="InterPro" id="IPR005146">
    <property type="entry name" value="B3/B4_tRNA-bd"/>
</dbReference>
<dbReference type="Proteomes" id="UP000236592">
    <property type="component" value="Chromosome"/>
</dbReference>
<dbReference type="InterPro" id="IPR004532">
    <property type="entry name" value="Phe-tRNA-ligase_IIc_bsu_bact"/>
</dbReference>
<dbReference type="Gene3D" id="2.40.50.140">
    <property type="entry name" value="Nucleic acid-binding proteins"/>
    <property type="match status" value="1"/>
</dbReference>
<evidence type="ECO:0000256" key="7">
    <source>
        <dbReference type="ARBA" id="ARBA00022723"/>
    </source>
</evidence>
<evidence type="ECO:0000259" key="18">
    <source>
        <dbReference type="PROSITE" id="PS51447"/>
    </source>
</evidence>
<dbReference type="Gene3D" id="3.30.70.380">
    <property type="entry name" value="Ferrodoxin-fold anticodon-binding domain"/>
    <property type="match status" value="1"/>
</dbReference>
<dbReference type="NCBIfam" id="NF045760">
    <property type="entry name" value="YtpR"/>
    <property type="match status" value="1"/>
</dbReference>
<dbReference type="Gene3D" id="3.50.40.10">
    <property type="entry name" value="Phenylalanyl-trna Synthetase, Chain B, domain 3"/>
    <property type="match status" value="1"/>
</dbReference>
<evidence type="ECO:0000313" key="20">
    <source>
        <dbReference type="EMBL" id="AUS06550.1"/>
    </source>
</evidence>
<dbReference type="SMART" id="SM00873">
    <property type="entry name" value="B3_4"/>
    <property type="match status" value="1"/>
</dbReference>
<evidence type="ECO:0000256" key="1">
    <source>
        <dbReference type="ARBA" id="ARBA00004496"/>
    </source>
</evidence>
<feature type="binding site" evidence="15">
    <location>
        <position position="468"/>
    </location>
    <ligand>
        <name>Mg(2+)</name>
        <dbReference type="ChEBI" id="CHEBI:18420"/>
        <note>shared with alpha subunit</note>
    </ligand>
</feature>
<comment type="subunit">
    <text evidence="3 15">Tetramer of two alpha and two beta subunits.</text>
</comment>
<dbReference type="PROSITE" id="PS50886">
    <property type="entry name" value="TRBD"/>
    <property type="match status" value="1"/>
</dbReference>
<comment type="catalytic activity">
    <reaction evidence="14 15">
        <text>tRNA(Phe) + L-phenylalanine + ATP = L-phenylalanyl-tRNA(Phe) + AMP + diphosphate + H(+)</text>
        <dbReference type="Rhea" id="RHEA:19413"/>
        <dbReference type="Rhea" id="RHEA-COMP:9668"/>
        <dbReference type="Rhea" id="RHEA-COMP:9699"/>
        <dbReference type="ChEBI" id="CHEBI:15378"/>
        <dbReference type="ChEBI" id="CHEBI:30616"/>
        <dbReference type="ChEBI" id="CHEBI:33019"/>
        <dbReference type="ChEBI" id="CHEBI:58095"/>
        <dbReference type="ChEBI" id="CHEBI:78442"/>
        <dbReference type="ChEBI" id="CHEBI:78531"/>
        <dbReference type="ChEBI" id="CHEBI:456215"/>
        <dbReference type="EC" id="6.1.1.20"/>
    </reaction>
</comment>
<keyword evidence="5 16" id="KW-0820">tRNA-binding</keyword>
<dbReference type="EC" id="6.1.1.20" evidence="15"/>
<dbReference type="SUPFAM" id="SSF50249">
    <property type="entry name" value="Nucleic acid-binding proteins"/>
    <property type="match status" value="1"/>
</dbReference>
<dbReference type="GO" id="GO:0009328">
    <property type="term" value="C:phenylalanine-tRNA ligase complex"/>
    <property type="evidence" value="ECO:0007669"/>
    <property type="project" value="TreeGrafter"/>
</dbReference>
<feature type="domain" description="FDX-ACB" evidence="18">
    <location>
        <begin position="716"/>
        <end position="809"/>
    </location>
</feature>
<dbReference type="PROSITE" id="PS51447">
    <property type="entry name" value="FDX_ACB"/>
    <property type="match status" value="1"/>
</dbReference>
<dbReference type="InterPro" id="IPR045060">
    <property type="entry name" value="Phe-tRNA-ligase_IIc_bsu"/>
</dbReference>
<feature type="binding site" evidence="15">
    <location>
        <position position="477"/>
    </location>
    <ligand>
        <name>Mg(2+)</name>
        <dbReference type="ChEBI" id="CHEBI:18420"/>
        <note>shared with alpha subunit</note>
    </ligand>
</feature>
<dbReference type="InterPro" id="IPR005121">
    <property type="entry name" value="Fdx_antiC-bd"/>
</dbReference>
<keyword evidence="13 15" id="KW-0030">Aminoacyl-tRNA synthetase</keyword>